<dbReference type="InterPro" id="IPR003188">
    <property type="entry name" value="PTS_IIA_lac/cel"/>
</dbReference>
<evidence type="ECO:0000256" key="3">
    <source>
        <dbReference type="ARBA" id="ARBA00022679"/>
    </source>
</evidence>
<feature type="modified residue" description="Phosphohistidine; by HPr" evidence="5">
    <location>
        <position position="76"/>
    </location>
</feature>
<keyword evidence="3" id="KW-0808">Transferase</keyword>
<evidence type="ECO:0000256" key="1">
    <source>
        <dbReference type="ARBA" id="ARBA00022448"/>
    </source>
</evidence>
<keyword evidence="1" id="KW-0813">Transport</keyword>
<evidence type="ECO:0000256" key="4">
    <source>
        <dbReference type="ARBA" id="ARBA00022683"/>
    </source>
</evidence>
<evidence type="ECO:0000256" key="5">
    <source>
        <dbReference type="PROSITE-ProRule" id="PRU00418"/>
    </source>
</evidence>
<sequence length="104" mass="12082">MNQNEMSIVELITHAGDAKSKYMEAMRKIRKKSFDEAKELVREADEIILKAHVIQTNLIQGELQGNETQQSLLMIHAQDHLMTTLMLKDITKELIEIFREDYHG</sequence>
<protein>
    <submittedName>
        <fullName evidence="6">Cellobiose-specific phosphotransferase system component IIA</fullName>
    </submittedName>
</protein>
<proteinExistence type="predicted"/>
<keyword evidence="7" id="KW-1185">Reference proteome</keyword>
<organism evidence="6 7">
    <name type="scientific">Breznakia pachnodae</name>
    <dbReference type="NCBI Taxonomy" id="265178"/>
    <lineage>
        <taxon>Bacteria</taxon>
        <taxon>Bacillati</taxon>
        <taxon>Bacillota</taxon>
        <taxon>Erysipelotrichia</taxon>
        <taxon>Erysipelotrichales</taxon>
        <taxon>Erysipelotrichaceae</taxon>
        <taxon>Breznakia</taxon>
    </lineage>
</organism>
<keyword evidence="2" id="KW-0762">Sugar transport</keyword>
<dbReference type="PANTHER" id="PTHR34382:SF7">
    <property type="entry name" value="PTS SYSTEM N,N'-DIACETYLCHITOBIOSE-SPECIFIC EIIA COMPONENT"/>
    <property type="match status" value="1"/>
</dbReference>
<dbReference type="EMBL" id="JAUSUR010000001">
    <property type="protein sequence ID" value="MDQ0360408.1"/>
    <property type="molecule type" value="Genomic_DNA"/>
</dbReference>
<evidence type="ECO:0000313" key="6">
    <source>
        <dbReference type="EMBL" id="MDQ0360408.1"/>
    </source>
</evidence>
<gene>
    <name evidence="6" type="ORF">J2S15_001139</name>
</gene>
<evidence type="ECO:0000313" key="7">
    <source>
        <dbReference type="Proteomes" id="UP001230220"/>
    </source>
</evidence>
<dbReference type="CDD" id="cd00215">
    <property type="entry name" value="PTS_IIA_lac"/>
    <property type="match status" value="1"/>
</dbReference>
<dbReference type="SUPFAM" id="SSF46973">
    <property type="entry name" value="Enzyme IIa from lactose specific PTS, IIa-lac"/>
    <property type="match status" value="1"/>
</dbReference>
<dbReference type="Gene3D" id="1.20.58.80">
    <property type="entry name" value="Phosphotransferase system, lactose/cellobiose-type IIA subunit"/>
    <property type="match status" value="1"/>
</dbReference>
<comment type="caution">
    <text evidence="6">The sequence shown here is derived from an EMBL/GenBank/DDBJ whole genome shotgun (WGS) entry which is preliminary data.</text>
</comment>
<accession>A0ABU0E0J2</accession>
<reference evidence="6 7" key="1">
    <citation type="submission" date="2023-07" db="EMBL/GenBank/DDBJ databases">
        <title>Genomic Encyclopedia of Type Strains, Phase IV (KMG-IV): sequencing the most valuable type-strain genomes for metagenomic binning, comparative biology and taxonomic classification.</title>
        <authorList>
            <person name="Goeker M."/>
        </authorList>
    </citation>
    <scope>NUCLEOTIDE SEQUENCE [LARGE SCALE GENOMIC DNA]</scope>
    <source>
        <strain evidence="6 7">DSM 16784</strain>
    </source>
</reference>
<dbReference type="PANTHER" id="PTHR34382">
    <property type="entry name" value="PTS SYSTEM N,N'-DIACETYLCHITOBIOSE-SPECIFIC EIIA COMPONENT"/>
    <property type="match status" value="1"/>
</dbReference>
<dbReference type="InterPro" id="IPR036542">
    <property type="entry name" value="PTS_IIA_lac/cel_sf"/>
</dbReference>
<dbReference type="RefSeq" id="WP_307406287.1">
    <property type="nucleotide sequence ID" value="NZ_JAUSUR010000001.1"/>
</dbReference>
<dbReference type="Pfam" id="PF02255">
    <property type="entry name" value="PTS_IIA"/>
    <property type="match status" value="1"/>
</dbReference>
<name>A0ABU0E0J2_9FIRM</name>
<dbReference type="PIRSF" id="PIRSF000699">
    <property type="entry name" value="PTS_IILac_III"/>
    <property type="match status" value="1"/>
</dbReference>
<keyword evidence="4" id="KW-0598">Phosphotransferase system</keyword>
<dbReference type="Proteomes" id="UP001230220">
    <property type="component" value="Unassembled WGS sequence"/>
</dbReference>
<evidence type="ECO:0000256" key="2">
    <source>
        <dbReference type="ARBA" id="ARBA00022597"/>
    </source>
</evidence>
<dbReference type="PROSITE" id="PS51095">
    <property type="entry name" value="PTS_EIIA_TYPE_3"/>
    <property type="match status" value="1"/>
</dbReference>